<dbReference type="Proteomes" id="UP001732700">
    <property type="component" value="Chromosome 1A"/>
</dbReference>
<evidence type="ECO:0000313" key="1">
    <source>
        <dbReference type="EnsemblPlants" id="AVESA.00010b.r2.1AG0001540.1.CDS.1"/>
    </source>
</evidence>
<name>A0ACD5T6Q7_AVESA</name>
<accession>A0ACD5T6Q7</accession>
<reference evidence="1" key="1">
    <citation type="submission" date="2021-05" db="EMBL/GenBank/DDBJ databases">
        <authorList>
            <person name="Scholz U."/>
            <person name="Mascher M."/>
            <person name="Fiebig A."/>
        </authorList>
    </citation>
    <scope>NUCLEOTIDE SEQUENCE [LARGE SCALE GENOMIC DNA]</scope>
</reference>
<dbReference type="EnsemblPlants" id="AVESA.00010b.r2.1AG0001540.1">
    <property type="protein sequence ID" value="AVESA.00010b.r2.1AG0001540.1.CDS.1"/>
    <property type="gene ID" value="AVESA.00010b.r2.1AG0001540"/>
</dbReference>
<organism evidence="1 2">
    <name type="scientific">Avena sativa</name>
    <name type="common">Oat</name>
    <dbReference type="NCBI Taxonomy" id="4498"/>
    <lineage>
        <taxon>Eukaryota</taxon>
        <taxon>Viridiplantae</taxon>
        <taxon>Streptophyta</taxon>
        <taxon>Embryophyta</taxon>
        <taxon>Tracheophyta</taxon>
        <taxon>Spermatophyta</taxon>
        <taxon>Magnoliopsida</taxon>
        <taxon>Liliopsida</taxon>
        <taxon>Poales</taxon>
        <taxon>Poaceae</taxon>
        <taxon>BOP clade</taxon>
        <taxon>Pooideae</taxon>
        <taxon>Poodae</taxon>
        <taxon>Poeae</taxon>
        <taxon>Poeae Chloroplast Group 1 (Aveneae type)</taxon>
        <taxon>Aveninae</taxon>
        <taxon>Avena</taxon>
    </lineage>
</organism>
<sequence>MLNPREIVASLFMMLNKEAYILIRIEFLVVAISGLFLAMFIMDYRRNRSHAAVRKSILKVLDSVSDNMVVYTLGAMQAALFRNQLFPVWAMVVVSFRSSIDYISGSEPRGLEAGNLMKPLGLAFLNTRRGSVLKVHLWTLWAVMVLRSLYRALARAMANNSWWNGNSVKFVTEYMRGDHEDTNLKPDVCNTSTMEGYTYLIYGESRQRVRVQRPRYILYLRIVRPRHLVTLDKIWQCTGRLLRSGDSRGEHVKDMCLAFALSGLLRCRLEDAALHDDSLFLTRNLVRSKILMKNAKRAFGILELELTFLNDALHTRYPVIFWGGLSSLALSLAVSLLTLGVACWLAVEIRKVIKPPEGDLMHVVSGANVDIVITWVLMLFMIFKEVWEMVTYLLSDWTRLLLVCKYVQWRCSCMRNSLTEKLIWSFFTSNIGGRWHGFIDQYEFLRSFDHIPSNWNRMHRMTLGLIPRKSNGQALGTAIKVPECIKPAIMRTLRCTINRAEGGRLPGHITSLNNAGAGGEGDLLDSRFGWACRLSTCSQVILVWHIATSLCEINLALDLHVDLTEPEFLRSPLSWLKGFFSSCCCSSKPPFLVDESSILNDDDIIKTNYLIANSLSRYCAYLLFSQPEMLPDSFLMPDLIFNATVEDACQVLNQADSLHSRYTRLTTDASSLTVQDKDEIKSTGNLLKQGMVLGWDLIQLDSAELRWKILAGVWVDLIVHIAPTWNIKAHTRRLESGGEFLTHIWALLCHFGIEKSSLWPGQ</sequence>
<proteinExistence type="predicted"/>
<protein>
    <submittedName>
        <fullName evidence="1">Uncharacterized protein</fullName>
    </submittedName>
</protein>
<evidence type="ECO:0000313" key="2">
    <source>
        <dbReference type="Proteomes" id="UP001732700"/>
    </source>
</evidence>
<reference evidence="1" key="2">
    <citation type="submission" date="2025-09" db="UniProtKB">
        <authorList>
            <consortium name="EnsemblPlants"/>
        </authorList>
    </citation>
    <scope>IDENTIFICATION</scope>
</reference>
<keyword evidence="2" id="KW-1185">Reference proteome</keyword>